<dbReference type="PROSITE" id="PS51257">
    <property type="entry name" value="PROKAR_LIPOPROTEIN"/>
    <property type="match status" value="1"/>
</dbReference>
<dbReference type="AlphaFoldDB" id="A0A8H4EUS5"/>
<dbReference type="EMBL" id="WTPW01000034">
    <property type="protein sequence ID" value="KAF0556265.1"/>
    <property type="molecule type" value="Genomic_DNA"/>
</dbReference>
<proteinExistence type="predicted"/>
<protein>
    <submittedName>
        <fullName evidence="1">Uncharacterized protein</fullName>
    </submittedName>
</protein>
<dbReference type="Proteomes" id="UP000439903">
    <property type="component" value="Unassembled WGS sequence"/>
</dbReference>
<evidence type="ECO:0000313" key="1">
    <source>
        <dbReference type="EMBL" id="KAF0556265.1"/>
    </source>
</evidence>
<organism evidence="1 2">
    <name type="scientific">Gigaspora margarita</name>
    <dbReference type="NCBI Taxonomy" id="4874"/>
    <lineage>
        <taxon>Eukaryota</taxon>
        <taxon>Fungi</taxon>
        <taxon>Fungi incertae sedis</taxon>
        <taxon>Mucoromycota</taxon>
        <taxon>Glomeromycotina</taxon>
        <taxon>Glomeromycetes</taxon>
        <taxon>Diversisporales</taxon>
        <taxon>Gigasporaceae</taxon>
        <taxon>Gigaspora</taxon>
    </lineage>
</organism>
<gene>
    <name evidence="1" type="ORF">F8M41_015643</name>
</gene>
<name>A0A8H4EUS5_GIGMA</name>
<reference evidence="1 2" key="1">
    <citation type="journal article" date="2019" name="Environ. Microbiol.">
        <title>At the nexus of three kingdoms: the genome of the mycorrhizal fungus Gigaspora margarita provides insights into plant, endobacterial and fungal interactions.</title>
        <authorList>
            <person name="Venice F."/>
            <person name="Ghignone S."/>
            <person name="Salvioli di Fossalunga A."/>
            <person name="Amselem J."/>
            <person name="Novero M."/>
            <person name="Xianan X."/>
            <person name="Sedzielewska Toro K."/>
            <person name="Morin E."/>
            <person name="Lipzen A."/>
            <person name="Grigoriev I.V."/>
            <person name="Henrissat B."/>
            <person name="Martin F.M."/>
            <person name="Bonfante P."/>
        </authorList>
    </citation>
    <scope>NUCLEOTIDE SEQUENCE [LARGE SCALE GENOMIC DNA]</scope>
    <source>
        <strain evidence="1 2">BEG34</strain>
    </source>
</reference>
<keyword evidence="2" id="KW-1185">Reference proteome</keyword>
<accession>A0A8H4EUS5</accession>
<evidence type="ECO:0000313" key="2">
    <source>
        <dbReference type="Proteomes" id="UP000439903"/>
    </source>
</evidence>
<sequence length="78" mass="8213">MPLFFKTGWSMQVLLLVSVLFALSFSCATGFVDFVVLVAIGGKFVIGSEFEFVIRGEFVDGGEVIIVISGTIAGSSAS</sequence>
<comment type="caution">
    <text evidence="1">The sequence shown here is derived from an EMBL/GenBank/DDBJ whole genome shotgun (WGS) entry which is preliminary data.</text>
</comment>